<sequence length="240" mass="26717">SDLSALDEVFKCLEDGRAAGHTPTDTWSEVLLPLVDKSGQCLDLRWPDYGGEQLNSVFEQREISENWRSRLVEADGWMILIRLESETTFDDALDQLVERASDGTAPSARPNTWDANANAKWVELIQLLLHVSGTGTHKRLEKPKLAVLLSCYDEIKNPQDTPSEVLGEYLPLLSSFINSNWSSDSFSVWGLSSLGVPLTPNDTNDDFIDEGPEEQGWVISPEGGEQDEDLSKPLAWLLDV</sequence>
<protein>
    <recommendedName>
        <fullName evidence="1">Double-GTPase 1 domain-containing protein</fullName>
    </recommendedName>
</protein>
<dbReference type="Pfam" id="PF19975">
    <property type="entry name" value="DO-GTPase1"/>
    <property type="match status" value="1"/>
</dbReference>
<evidence type="ECO:0000259" key="1">
    <source>
        <dbReference type="Pfam" id="PF19975"/>
    </source>
</evidence>
<gene>
    <name evidence="2" type="ORF">MNBD_ALPHA03-1212</name>
</gene>
<feature type="non-terminal residue" evidence="2">
    <location>
        <position position="1"/>
    </location>
</feature>
<reference evidence="2" key="1">
    <citation type="submission" date="2018-06" db="EMBL/GenBank/DDBJ databases">
        <authorList>
            <person name="Zhirakovskaya E."/>
        </authorList>
    </citation>
    <scope>NUCLEOTIDE SEQUENCE</scope>
</reference>
<evidence type="ECO:0000313" key="2">
    <source>
        <dbReference type="EMBL" id="VAX05060.1"/>
    </source>
</evidence>
<dbReference type="AlphaFoldDB" id="A0A3B1B444"/>
<name>A0A3B1B444_9ZZZZ</name>
<dbReference type="InterPro" id="IPR045530">
    <property type="entry name" value="DO-GTPase1"/>
</dbReference>
<dbReference type="EMBL" id="UOFW01000120">
    <property type="protein sequence ID" value="VAX05060.1"/>
    <property type="molecule type" value="Genomic_DNA"/>
</dbReference>
<feature type="domain" description="Double-GTPase 1" evidence="1">
    <location>
        <begin position="1"/>
        <end position="237"/>
    </location>
</feature>
<proteinExistence type="predicted"/>
<accession>A0A3B1B444</accession>
<organism evidence="2">
    <name type="scientific">hydrothermal vent metagenome</name>
    <dbReference type="NCBI Taxonomy" id="652676"/>
    <lineage>
        <taxon>unclassified sequences</taxon>
        <taxon>metagenomes</taxon>
        <taxon>ecological metagenomes</taxon>
    </lineage>
</organism>